<evidence type="ECO:0000313" key="2">
    <source>
        <dbReference type="EMBL" id="EGT57450.1"/>
    </source>
</evidence>
<protein>
    <submittedName>
        <fullName evidence="2">Uncharacterized protein</fullName>
    </submittedName>
</protein>
<sequence length="224" mass="24419">MAKKERMANHRSFGLGCENPKQVESTPQPLPDRTAQAGGNIPNAPDTGKNPVKKKDKSLEEPSPPSVKNNAAINKMRAKLLETQANLQKLRAHVKKTNSQHKSDTRTSKFQKKGPISIPRELPIPPAAILPDNIVLEKVSYDPENNEIKKSKKSKKNDPKDKKTGGTDDPKTPKENETPAPAPTAPPAPTTAPAPEPPKDTGKTADAKEKKENKSVEQDKSKKN</sequence>
<gene>
    <name evidence="2" type="ORF">CAEBREN_21833</name>
</gene>
<accession>G0NCF3</accession>
<dbReference type="OrthoDB" id="5877566at2759"/>
<dbReference type="Proteomes" id="UP000008068">
    <property type="component" value="Unassembled WGS sequence"/>
</dbReference>
<evidence type="ECO:0000256" key="1">
    <source>
        <dbReference type="SAM" id="MobiDB-lite"/>
    </source>
</evidence>
<feature type="compositionally biased region" description="Basic and acidic residues" evidence="1">
    <location>
        <begin position="197"/>
        <end position="224"/>
    </location>
</feature>
<feature type="compositionally biased region" description="Basic residues" evidence="1">
    <location>
        <begin position="90"/>
        <end position="99"/>
    </location>
</feature>
<proteinExistence type="predicted"/>
<dbReference type="FunCoup" id="G0NCF3">
    <property type="interactions" value="166"/>
</dbReference>
<name>G0NCF3_CAEBE</name>
<dbReference type="AlphaFoldDB" id="G0NCF3"/>
<dbReference type="InParanoid" id="G0NCF3"/>
<dbReference type="EMBL" id="GL379862">
    <property type="protein sequence ID" value="EGT57450.1"/>
    <property type="molecule type" value="Genomic_DNA"/>
</dbReference>
<dbReference type="STRING" id="135651.G0NCF3"/>
<feature type="region of interest" description="Disordered" evidence="1">
    <location>
        <begin position="90"/>
        <end position="224"/>
    </location>
</feature>
<feature type="compositionally biased region" description="Basic and acidic residues" evidence="1">
    <location>
        <begin position="156"/>
        <end position="177"/>
    </location>
</feature>
<organism evidence="3">
    <name type="scientific">Caenorhabditis brenneri</name>
    <name type="common">Nematode worm</name>
    <dbReference type="NCBI Taxonomy" id="135651"/>
    <lineage>
        <taxon>Eukaryota</taxon>
        <taxon>Metazoa</taxon>
        <taxon>Ecdysozoa</taxon>
        <taxon>Nematoda</taxon>
        <taxon>Chromadorea</taxon>
        <taxon>Rhabditida</taxon>
        <taxon>Rhabditina</taxon>
        <taxon>Rhabditomorpha</taxon>
        <taxon>Rhabditoidea</taxon>
        <taxon>Rhabditidae</taxon>
        <taxon>Peloderinae</taxon>
        <taxon>Caenorhabditis</taxon>
    </lineage>
</organism>
<keyword evidence="3" id="KW-1185">Reference proteome</keyword>
<dbReference type="HOGENOM" id="CLU_1236010_0_0_1"/>
<feature type="compositionally biased region" description="Pro residues" evidence="1">
    <location>
        <begin position="180"/>
        <end position="196"/>
    </location>
</feature>
<feature type="region of interest" description="Disordered" evidence="1">
    <location>
        <begin position="1"/>
        <end position="72"/>
    </location>
</feature>
<dbReference type="eggNOG" id="ENOG502RT8K">
    <property type="taxonomic scope" value="Eukaryota"/>
</dbReference>
<reference evidence="3" key="1">
    <citation type="submission" date="2011-07" db="EMBL/GenBank/DDBJ databases">
        <authorList>
            <consortium name="Caenorhabditis brenneri Sequencing and Analysis Consortium"/>
            <person name="Wilson R.K."/>
        </authorList>
    </citation>
    <scope>NUCLEOTIDE SEQUENCE [LARGE SCALE GENOMIC DNA]</scope>
    <source>
        <strain evidence="3">PB2801</strain>
    </source>
</reference>
<evidence type="ECO:0000313" key="3">
    <source>
        <dbReference type="Proteomes" id="UP000008068"/>
    </source>
</evidence>